<accession>A0A1E1XN51</accession>
<proteinExistence type="evidence at transcript level"/>
<dbReference type="AlphaFoldDB" id="A0A1E1XN51"/>
<sequence length="172" mass="19244">AGKRKMPPQVLPYVHKLSHNVKRVANKFGVDVVFTAPLKLFRLCAMTSRCQGKRGMKNICVTKHQTQFVPCTVGVVYKVPLSCGSVYIGQTVRCLNDRLREHANSLGSNGGSNLSLHCLKCKHYTDRNKKKKRQCRPLLRSTVVIGRASDRVAWEIVEALEISSTAGCVRHR</sequence>
<protein>
    <submittedName>
        <fullName evidence="1">Putative tick transposon</fullName>
    </submittedName>
</protein>
<evidence type="ECO:0000313" key="1">
    <source>
        <dbReference type="EMBL" id="JAU00771.1"/>
    </source>
</evidence>
<organism evidence="1">
    <name type="scientific">Amblyomma sculptum</name>
    <name type="common">Tick</name>
    <dbReference type="NCBI Taxonomy" id="1581419"/>
    <lineage>
        <taxon>Eukaryota</taxon>
        <taxon>Metazoa</taxon>
        <taxon>Ecdysozoa</taxon>
        <taxon>Arthropoda</taxon>
        <taxon>Chelicerata</taxon>
        <taxon>Arachnida</taxon>
        <taxon>Acari</taxon>
        <taxon>Parasitiformes</taxon>
        <taxon>Ixodida</taxon>
        <taxon>Ixodoidea</taxon>
        <taxon>Ixodidae</taxon>
        <taxon>Amblyomminae</taxon>
        <taxon>Amblyomma</taxon>
    </lineage>
</organism>
<reference evidence="1" key="1">
    <citation type="submission" date="2016-09" db="EMBL/GenBank/DDBJ databases">
        <authorList>
            <person name="Capua I."/>
            <person name="De Benedictis P."/>
            <person name="Joannis T."/>
            <person name="Lombin L.H."/>
            <person name="Cattoli G."/>
        </authorList>
    </citation>
    <scope>NUCLEOTIDE SEQUENCE</scope>
</reference>
<name>A0A1E1XN51_AMBSC</name>
<reference evidence="1" key="2">
    <citation type="journal article" date="2017" name="Front. Cell. Infect. Microbiol.">
        <title>Analysis of the Salivary Gland Transcriptome of Unfed and Partially Fed Amblyomma sculptum Ticks and Descriptive Proteome of the Saliva.</title>
        <authorList>
            <person name="Esteves E."/>
            <person name="Maruyama S.R."/>
            <person name="Kawahara R."/>
            <person name="Fujita A."/>
            <person name="Martins L.A."/>
            <person name="Righi A.A."/>
            <person name="Costa F.B."/>
            <person name="Palmisano G."/>
            <person name="Labruna M.B."/>
            <person name="Sa-Nunes A."/>
            <person name="Ribeiro J.M.C."/>
            <person name="Fogaca A.C."/>
        </authorList>
    </citation>
    <scope>NUCLEOTIDE SEQUENCE</scope>
</reference>
<dbReference type="EMBL" id="GFAA01002664">
    <property type="protein sequence ID" value="JAU00771.1"/>
    <property type="molecule type" value="mRNA"/>
</dbReference>
<feature type="non-terminal residue" evidence="1">
    <location>
        <position position="1"/>
    </location>
</feature>